<reference evidence="2 3" key="1">
    <citation type="journal article" date="2021" name="Elife">
        <title>Chloroplast acquisition without the gene transfer in kleptoplastic sea slugs, Plakobranchus ocellatus.</title>
        <authorList>
            <person name="Maeda T."/>
            <person name="Takahashi S."/>
            <person name="Yoshida T."/>
            <person name="Shimamura S."/>
            <person name="Takaki Y."/>
            <person name="Nagai Y."/>
            <person name="Toyoda A."/>
            <person name="Suzuki Y."/>
            <person name="Arimoto A."/>
            <person name="Ishii H."/>
            <person name="Satoh N."/>
            <person name="Nishiyama T."/>
            <person name="Hasebe M."/>
            <person name="Maruyama T."/>
            <person name="Minagawa J."/>
            <person name="Obokata J."/>
            <person name="Shigenobu S."/>
        </authorList>
    </citation>
    <scope>NUCLEOTIDE SEQUENCE [LARGE SCALE GENOMIC DNA]</scope>
</reference>
<gene>
    <name evidence="2" type="ORF">PoB_002391600</name>
</gene>
<accession>A0AAV3ZNA3</accession>
<dbReference type="Proteomes" id="UP000735302">
    <property type="component" value="Unassembled WGS sequence"/>
</dbReference>
<comment type="caution">
    <text evidence="2">The sequence shown here is derived from an EMBL/GenBank/DDBJ whole genome shotgun (WGS) entry which is preliminary data.</text>
</comment>
<organism evidence="2 3">
    <name type="scientific">Plakobranchus ocellatus</name>
    <dbReference type="NCBI Taxonomy" id="259542"/>
    <lineage>
        <taxon>Eukaryota</taxon>
        <taxon>Metazoa</taxon>
        <taxon>Spiralia</taxon>
        <taxon>Lophotrochozoa</taxon>
        <taxon>Mollusca</taxon>
        <taxon>Gastropoda</taxon>
        <taxon>Heterobranchia</taxon>
        <taxon>Euthyneura</taxon>
        <taxon>Panpulmonata</taxon>
        <taxon>Sacoglossa</taxon>
        <taxon>Placobranchoidea</taxon>
        <taxon>Plakobranchidae</taxon>
        <taxon>Plakobranchus</taxon>
    </lineage>
</organism>
<protein>
    <submittedName>
        <fullName evidence="2">Uncharacterized protein</fullName>
    </submittedName>
</protein>
<name>A0AAV3ZNA3_9GAST</name>
<feature type="compositionally biased region" description="Basic and acidic residues" evidence="1">
    <location>
        <begin position="109"/>
        <end position="118"/>
    </location>
</feature>
<feature type="compositionally biased region" description="Basic residues" evidence="1">
    <location>
        <begin position="55"/>
        <end position="73"/>
    </location>
</feature>
<keyword evidence="3" id="KW-1185">Reference proteome</keyword>
<evidence type="ECO:0000313" key="3">
    <source>
        <dbReference type="Proteomes" id="UP000735302"/>
    </source>
</evidence>
<proteinExistence type="predicted"/>
<feature type="region of interest" description="Disordered" evidence="1">
    <location>
        <begin position="47"/>
        <end position="118"/>
    </location>
</feature>
<dbReference type="EMBL" id="BLXT01002773">
    <property type="protein sequence ID" value="GFN97410.1"/>
    <property type="molecule type" value="Genomic_DNA"/>
</dbReference>
<evidence type="ECO:0000256" key="1">
    <source>
        <dbReference type="SAM" id="MobiDB-lite"/>
    </source>
</evidence>
<dbReference type="AlphaFoldDB" id="A0AAV3ZNA3"/>
<sequence length="118" mass="14122">MKRFESCEEYGKILKKEFQEENNENDQRAHEIETNIEMDVDKRNFVNDEETPRGTHYKVVHKVQTGPRKKRRSKSDAQGEAKRRKLERKANRYSLKDGCGTGFRRRTKCRETMTPDER</sequence>
<evidence type="ECO:0000313" key="2">
    <source>
        <dbReference type="EMBL" id="GFN97410.1"/>
    </source>
</evidence>